<reference evidence="2" key="1">
    <citation type="submission" date="2019-10" db="EMBL/GenBank/DDBJ databases">
        <title>The sequence and de novo assembly of the wild yak genome.</title>
        <authorList>
            <person name="Liu Y."/>
        </authorList>
    </citation>
    <scope>NUCLEOTIDE SEQUENCE [LARGE SCALE GENOMIC DNA]</scope>
    <source>
        <strain evidence="2">WY2019</strain>
    </source>
</reference>
<feature type="region of interest" description="Disordered" evidence="1">
    <location>
        <begin position="12"/>
        <end position="48"/>
    </location>
</feature>
<feature type="region of interest" description="Disordered" evidence="1">
    <location>
        <begin position="155"/>
        <end position="225"/>
    </location>
</feature>
<dbReference type="Proteomes" id="UP000322234">
    <property type="component" value="Unassembled WGS sequence"/>
</dbReference>
<sequence length="225" mass="25137">MILPFSKSVIKDSGSKIGTANSANIDKFDEEKKEKTGGESRRKQAGCRGWGWGEVGGEKLNFNKHLALLDSLDSDPENKTPPLYPQGTRKLWKLPEFSGSDPTVQHRSMHQDRGRHAGETRYISTLRELTRVPLQLRKTATPSVLLPSRLEEARVKGRWKRVPEKPERQGSPERIRSIEDSDLRGQIPDWGPAVTACGRVPAESHPKPESPSPGLYQAMKGRQGK</sequence>
<feature type="compositionally biased region" description="Basic and acidic residues" evidence="1">
    <location>
        <begin position="155"/>
        <end position="183"/>
    </location>
</feature>
<accession>A0A6B0RNZ7</accession>
<dbReference type="EMBL" id="VBQZ03000069">
    <property type="protein sequence ID" value="MXQ91302.1"/>
    <property type="molecule type" value="Genomic_DNA"/>
</dbReference>
<protein>
    <submittedName>
        <fullName evidence="2">Uncharacterized protein</fullName>
    </submittedName>
</protein>
<evidence type="ECO:0000256" key="1">
    <source>
        <dbReference type="SAM" id="MobiDB-lite"/>
    </source>
</evidence>
<name>A0A6B0RNZ7_9CETA</name>
<gene>
    <name evidence="2" type="ORF">E5288_WYG009492</name>
</gene>
<comment type="caution">
    <text evidence="2">The sequence shown here is derived from an EMBL/GenBank/DDBJ whole genome shotgun (WGS) entry which is preliminary data.</text>
</comment>
<evidence type="ECO:0000313" key="3">
    <source>
        <dbReference type="Proteomes" id="UP000322234"/>
    </source>
</evidence>
<dbReference type="AlphaFoldDB" id="A0A6B0RNZ7"/>
<organism evidence="2 3">
    <name type="scientific">Bos mutus</name>
    <name type="common">wild yak</name>
    <dbReference type="NCBI Taxonomy" id="72004"/>
    <lineage>
        <taxon>Eukaryota</taxon>
        <taxon>Metazoa</taxon>
        <taxon>Chordata</taxon>
        <taxon>Craniata</taxon>
        <taxon>Vertebrata</taxon>
        <taxon>Euteleostomi</taxon>
        <taxon>Mammalia</taxon>
        <taxon>Eutheria</taxon>
        <taxon>Laurasiatheria</taxon>
        <taxon>Artiodactyla</taxon>
        <taxon>Ruminantia</taxon>
        <taxon>Pecora</taxon>
        <taxon>Bovidae</taxon>
        <taxon>Bovinae</taxon>
        <taxon>Bos</taxon>
    </lineage>
</organism>
<keyword evidence="3" id="KW-1185">Reference proteome</keyword>
<feature type="compositionally biased region" description="Basic and acidic residues" evidence="1">
    <location>
        <begin position="26"/>
        <end position="42"/>
    </location>
</feature>
<feature type="region of interest" description="Disordered" evidence="1">
    <location>
        <begin position="95"/>
        <end position="116"/>
    </location>
</feature>
<evidence type="ECO:0000313" key="2">
    <source>
        <dbReference type="EMBL" id="MXQ91302.1"/>
    </source>
</evidence>
<proteinExistence type="predicted"/>